<sequence>MKNRVILAIIACTLSVLPAAAQFYPNGRPIPPGKRAGHHRYGHRTYRHDGNTYGGFRVGFGVSTVNSDAPLFDSNKSSTGLNIGLAVGTQVSNRAPLFLESGLYYTEKGGKSVYNNEKFTYSLNYLELPLVLKYKYRADRDITIEPFAGGYVACGVGGKIKDYNHRAAYNSFDSDYDDTFNRFDGGLKLGVGASFQLLYLEASYDIGLANVGKDNFDETRNGCFNLTMGINF</sequence>
<dbReference type="PATRIC" id="fig|1115809.3.peg.1807"/>
<evidence type="ECO:0000313" key="3">
    <source>
        <dbReference type="EMBL" id="ERK38836.1"/>
    </source>
</evidence>
<accession>U2P3T0</accession>
<dbReference type="AlphaFoldDB" id="U2P3T0"/>
<dbReference type="SUPFAM" id="SSF103515">
    <property type="entry name" value="Autotransporter"/>
    <property type="match status" value="1"/>
</dbReference>
<feature type="domain" description="Outer membrane protein beta-barrel" evidence="2">
    <location>
        <begin position="55"/>
        <end position="211"/>
    </location>
</feature>
<protein>
    <submittedName>
        <fullName evidence="3">Outer membrane protein beta-barrel domain protein</fullName>
    </submittedName>
</protein>
<evidence type="ECO:0000259" key="2">
    <source>
        <dbReference type="Pfam" id="PF13568"/>
    </source>
</evidence>
<dbReference type="InterPro" id="IPR036709">
    <property type="entry name" value="Autotransporte_beta_dom_sf"/>
</dbReference>
<feature type="signal peptide" evidence="1">
    <location>
        <begin position="1"/>
        <end position="21"/>
    </location>
</feature>
<gene>
    <name evidence="3" type="ORF">HMPREF9135_0797</name>
</gene>
<comment type="caution">
    <text evidence="3">The sequence shown here is derived from an EMBL/GenBank/DDBJ whole genome shotgun (WGS) entry which is preliminary data.</text>
</comment>
<dbReference type="Pfam" id="PF13568">
    <property type="entry name" value="OMP_b-brl_2"/>
    <property type="match status" value="1"/>
</dbReference>
<organism evidence="3 4">
    <name type="scientific">Segatella baroniae F0067</name>
    <dbReference type="NCBI Taxonomy" id="1115809"/>
    <lineage>
        <taxon>Bacteria</taxon>
        <taxon>Pseudomonadati</taxon>
        <taxon>Bacteroidota</taxon>
        <taxon>Bacteroidia</taxon>
        <taxon>Bacteroidales</taxon>
        <taxon>Prevotellaceae</taxon>
        <taxon>Segatella</taxon>
    </lineage>
</organism>
<dbReference type="InterPro" id="IPR025665">
    <property type="entry name" value="Beta-barrel_OMP_2"/>
</dbReference>
<reference evidence="3 4" key="1">
    <citation type="submission" date="2013-08" db="EMBL/GenBank/DDBJ databases">
        <authorList>
            <person name="Durkin A.S."/>
            <person name="Haft D.R."/>
            <person name="McCorrison J."/>
            <person name="Torralba M."/>
            <person name="Gillis M."/>
            <person name="Haft D.H."/>
            <person name="Methe B."/>
            <person name="Sutton G."/>
            <person name="Nelson K.E."/>
        </authorList>
    </citation>
    <scope>NUCLEOTIDE SEQUENCE [LARGE SCALE GENOMIC DNA]</scope>
    <source>
        <strain evidence="3 4">F0067</strain>
    </source>
</reference>
<evidence type="ECO:0000256" key="1">
    <source>
        <dbReference type="SAM" id="SignalP"/>
    </source>
</evidence>
<keyword evidence="4" id="KW-1185">Reference proteome</keyword>
<evidence type="ECO:0000313" key="4">
    <source>
        <dbReference type="Proteomes" id="UP000016648"/>
    </source>
</evidence>
<keyword evidence="1" id="KW-0732">Signal</keyword>
<dbReference type="Proteomes" id="UP000016648">
    <property type="component" value="Unassembled WGS sequence"/>
</dbReference>
<feature type="chain" id="PRO_5004632321" evidence="1">
    <location>
        <begin position="22"/>
        <end position="232"/>
    </location>
</feature>
<dbReference type="EMBL" id="AWEY01000032">
    <property type="protein sequence ID" value="ERK38836.1"/>
    <property type="molecule type" value="Genomic_DNA"/>
</dbReference>
<proteinExistence type="predicted"/>
<dbReference type="RefSeq" id="WP_021589971.1">
    <property type="nucleotide sequence ID" value="NZ_AWEY01000032.1"/>
</dbReference>
<name>U2P3T0_9BACT</name>